<comment type="caution">
    <text evidence="3">The sequence shown here is derived from an EMBL/GenBank/DDBJ whole genome shotgun (WGS) entry which is preliminary data.</text>
</comment>
<organism evidence="3 4">
    <name type="scientific">Lysinibacillus fusiformis</name>
    <dbReference type="NCBI Taxonomy" id="28031"/>
    <lineage>
        <taxon>Bacteria</taxon>
        <taxon>Bacillati</taxon>
        <taxon>Bacillota</taxon>
        <taxon>Bacilli</taxon>
        <taxon>Bacillales</taxon>
        <taxon>Bacillaceae</taxon>
        <taxon>Lysinibacillus</taxon>
    </lineage>
</organism>
<evidence type="ECO:0000313" key="3">
    <source>
        <dbReference type="EMBL" id="ODV55477.1"/>
    </source>
</evidence>
<keyword evidence="2" id="KW-0812">Transmembrane</keyword>
<dbReference type="NCBIfam" id="TIGR01598">
    <property type="entry name" value="holin_phiLC3"/>
    <property type="match status" value="1"/>
</dbReference>
<proteinExistence type="predicted"/>
<dbReference type="Proteomes" id="UP000094784">
    <property type="component" value="Unassembled WGS sequence"/>
</dbReference>
<dbReference type="RefSeq" id="WP_069480563.1">
    <property type="nucleotide sequence ID" value="NZ_KV766182.1"/>
</dbReference>
<evidence type="ECO:0000313" key="4">
    <source>
        <dbReference type="Proteomes" id="UP000094784"/>
    </source>
</evidence>
<dbReference type="AlphaFoldDB" id="A0A1E4R4U3"/>
<sequence length="85" mass="9595">MKINWKVRLKHKPFLVGAFALLLLIIQQIGVLFGYDTTIYNERVTELFNTVLAFLVLIGVVVDPTTSGTSDSEQALTYHKPKDDE</sequence>
<feature type="region of interest" description="Disordered" evidence="1">
    <location>
        <begin position="65"/>
        <end position="85"/>
    </location>
</feature>
<dbReference type="InterPro" id="IPR006485">
    <property type="entry name" value="Phage-like_holin"/>
</dbReference>
<reference evidence="3 4" key="1">
    <citation type="submission" date="2016-09" db="EMBL/GenBank/DDBJ databases">
        <title>Draft genome sequence of the soil isolate, Lysinibacillus fusiformis M5, a potential hypoxanthine producer.</title>
        <authorList>
            <person name="Gallegos-Monterrosa R."/>
            <person name="Maroti G."/>
            <person name="Balint B."/>
            <person name="Kovacs A.T."/>
        </authorList>
    </citation>
    <scope>NUCLEOTIDE SEQUENCE [LARGE SCALE GENOMIC DNA]</scope>
    <source>
        <strain evidence="3 4">M5</strain>
    </source>
</reference>
<dbReference type="OrthoDB" id="3176072at2"/>
<gene>
    <name evidence="3" type="ORF">BG258_05960</name>
</gene>
<evidence type="ECO:0000256" key="2">
    <source>
        <dbReference type="SAM" id="Phobius"/>
    </source>
</evidence>
<name>A0A1E4R4U3_9BACI</name>
<accession>A0A1E4R4U3</accession>
<keyword evidence="2" id="KW-1133">Transmembrane helix</keyword>
<dbReference type="EMBL" id="MECQ01000001">
    <property type="protein sequence ID" value="ODV55477.1"/>
    <property type="molecule type" value="Genomic_DNA"/>
</dbReference>
<evidence type="ECO:0000256" key="1">
    <source>
        <dbReference type="SAM" id="MobiDB-lite"/>
    </source>
</evidence>
<keyword evidence="2" id="KW-0472">Membrane</keyword>
<feature type="transmembrane region" description="Helical" evidence="2">
    <location>
        <begin position="44"/>
        <end position="62"/>
    </location>
</feature>
<feature type="compositionally biased region" description="Polar residues" evidence="1">
    <location>
        <begin position="65"/>
        <end position="75"/>
    </location>
</feature>
<protein>
    <submittedName>
        <fullName evidence="3">Phage holin</fullName>
    </submittedName>
</protein>
<dbReference type="Pfam" id="PF04531">
    <property type="entry name" value="Phage_holin_1"/>
    <property type="match status" value="1"/>
</dbReference>